<keyword evidence="3" id="KW-0804">Transcription</keyword>
<sequence length="281" mass="32486">MSEPYPIFENIPVTPGERFTLRRDNIPAFVGCHAGTHFHVMSEIMWFRCACGTFVIQDTAYPIKNNTLVYVPTLFMHEMILESCPRHLRYLLQYEESWLEEMHLPVKPLQRIQPMVMYLNEGEASRLEVLFSWVGEKSASTTTLSLSLLRSIVIFTTSKLTLDSTPNPELSCHQQITCLINLIQQIDEQKNYTISVTQAARQCGWSDSYFSRTFRQAFGQTFKTFILKRKISLAIDLLINSDLNISDIAYQTSFTDCAYFCARFKHIVGMSPKKFKENIYP</sequence>
<dbReference type="OrthoDB" id="5949386at2"/>
<dbReference type="InterPro" id="IPR009057">
    <property type="entry name" value="Homeodomain-like_sf"/>
</dbReference>
<dbReference type="Proteomes" id="UP000285648">
    <property type="component" value="Unassembled WGS sequence"/>
</dbReference>
<name>A0A421DMK9_9GAMM</name>
<dbReference type="GO" id="GO:0043565">
    <property type="term" value="F:sequence-specific DNA binding"/>
    <property type="evidence" value="ECO:0007669"/>
    <property type="project" value="InterPro"/>
</dbReference>
<evidence type="ECO:0000256" key="1">
    <source>
        <dbReference type="ARBA" id="ARBA00023015"/>
    </source>
</evidence>
<dbReference type="RefSeq" id="WP_121575375.1">
    <property type="nucleotide sequence ID" value="NZ_MJLZ01000025.1"/>
</dbReference>
<dbReference type="PROSITE" id="PS01124">
    <property type="entry name" value="HTH_ARAC_FAMILY_2"/>
    <property type="match status" value="1"/>
</dbReference>
<organism evidence="5 6">
    <name type="scientific">Brenneria alni</name>
    <dbReference type="NCBI Taxonomy" id="71656"/>
    <lineage>
        <taxon>Bacteria</taxon>
        <taxon>Pseudomonadati</taxon>
        <taxon>Pseudomonadota</taxon>
        <taxon>Gammaproteobacteria</taxon>
        <taxon>Enterobacterales</taxon>
        <taxon>Pectobacteriaceae</taxon>
        <taxon>Brenneria</taxon>
    </lineage>
</organism>
<dbReference type="InterPro" id="IPR018060">
    <property type="entry name" value="HTH_AraC"/>
</dbReference>
<protein>
    <recommendedName>
        <fullName evidence="4">HTH araC/xylS-type domain-containing protein</fullName>
    </recommendedName>
</protein>
<accession>A0A421DMK9</accession>
<keyword evidence="6" id="KW-1185">Reference proteome</keyword>
<dbReference type="SUPFAM" id="SSF46689">
    <property type="entry name" value="Homeodomain-like"/>
    <property type="match status" value="2"/>
</dbReference>
<dbReference type="PANTHER" id="PTHR43280:SF2">
    <property type="entry name" value="HTH-TYPE TRANSCRIPTIONAL REGULATOR EXSA"/>
    <property type="match status" value="1"/>
</dbReference>
<keyword evidence="2" id="KW-0238">DNA-binding</keyword>
<dbReference type="Gene3D" id="1.10.10.60">
    <property type="entry name" value="Homeodomain-like"/>
    <property type="match status" value="2"/>
</dbReference>
<dbReference type="AlphaFoldDB" id="A0A421DMK9"/>
<evidence type="ECO:0000313" key="6">
    <source>
        <dbReference type="Proteomes" id="UP000285648"/>
    </source>
</evidence>
<dbReference type="GO" id="GO:0003700">
    <property type="term" value="F:DNA-binding transcription factor activity"/>
    <property type="evidence" value="ECO:0007669"/>
    <property type="project" value="InterPro"/>
</dbReference>
<proteinExistence type="predicted"/>
<dbReference type="EMBL" id="MJLZ01000025">
    <property type="protein sequence ID" value="RLM22659.1"/>
    <property type="molecule type" value="Genomic_DNA"/>
</dbReference>
<keyword evidence="1" id="KW-0805">Transcription regulation</keyword>
<comment type="caution">
    <text evidence="5">The sequence shown here is derived from an EMBL/GenBank/DDBJ whole genome shotgun (WGS) entry which is preliminary data.</text>
</comment>
<dbReference type="Pfam" id="PF12833">
    <property type="entry name" value="HTH_18"/>
    <property type="match status" value="1"/>
</dbReference>
<evidence type="ECO:0000313" key="5">
    <source>
        <dbReference type="EMBL" id="RLM22659.1"/>
    </source>
</evidence>
<reference evidence="5 6" key="1">
    <citation type="submission" date="2016-09" db="EMBL/GenBank/DDBJ databases">
        <authorList>
            <person name="Doonan J."/>
            <person name="Pachebat J.A."/>
            <person name="Golyshin P.N."/>
            <person name="Denman S."/>
            <person name="Mcdonald J.E."/>
        </authorList>
    </citation>
    <scope>NUCLEOTIDE SEQUENCE [LARGE SCALE GENOMIC DNA]</scope>
    <source>
        <strain evidence="5 6">NCPPB 3934</strain>
    </source>
</reference>
<dbReference type="PANTHER" id="PTHR43280">
    <property type="entry name" value="ARAC-FAMILY TRANSCRIPTIONAL REGULATOR"/>
    <property type="match status" value="1"/>
</dbReference>
<evidence type="ECO:0000259" key="4">
    <source>
        <dbReference type="PROSITE" id="PS01124"/>
    </source>
</evidence>
<evidence type="ECO:0000256" key="3">
    <source>
        <dbReference type="ARBA" id="ARBA00023163"/>
    </source>
</evidence>
<feature type="domain" description="HTH araC/xylS-type" evidence="4">
    <location>
        <begin position="180"/>
        <end position="278"/>
    </location>
</feature>
<evidence type="ECO:0000256" key="2">
    <source>
        <dbReference type="ARBA" id="ARBA00023125"/>
    </source>
</evidence>
<dbReference type="SMART" id="SM00342">
    <property type="entry name" value="HTH_ARAC"/>
    <property type="match status" value="1"/>
</dbReference>
<gene>
    <name evidence="5" type="ORF">BIY29_11745</name>
</gene>